<dbReference type="AlphaFoldDB" id="A0A2U1MGL8"/>
<protein>
    <submittedName>
        <fullName evidence="1">Uncharacterized protein</fullName>
    </submittedName>
</protein>
<reference evidence="1 2" key="1">
    <citation type="journal article" date="2018" name="Mol. Plant">
        <title>The genome of Artemisia annua provides insight into the evolution of Asteraceae family and artemisinin biosynthesis.</title>
        <authorList>
            <person name="Shen Q."/>
            <person name="Zhang L."/>
            <person name="Liao Z."/>
            <person name="Wang S."/>
            <person name="Yan T."/>
            <person name="Shi P."/>
            <person name="Liu M."/>
            <person name="Fu X."/>
            <person name="Pan Q."/>
            <person name="Wang Y."/>
            <person name="Lv Z."/>
            <person name="Lu X."/>
            <person name="Zhang F."/>
            <person name="Jiang W."/>
            <person name="Ma Y."/>
            <person name="Chen M."/>
            <person name="Hao X."/>
            <person name="Li L."/>
            <person name="Tang Y."/>
            <person name="Lv G."/>
            <person name="Zhou Y."/>
            <person name="Sun X."/>
            <person name="Brodelius P.E."/>
            <person name="Rose J.K.C."/>
            <person name="Tang K."/>
        </authorList>
    </citation>
    <scope>NUCLEOTIDE SEQUENCE [LARGE SCALE GENOMIC DNA]</scope>
    <source>
        <strain evidence="2">cv. Huhao1</strain>
        <tissue evidence="1">Leaf</tissue>
    </source>
</reference>
<gene>
    <name evidence="1" type="ORF">CTI12_AA378990</name>
</gene>
<dbReference type="Proteomes" id="UP000245207">
    <property type="component" value="Unassembled WGS sequence"/>
</dbReference>
<proteinExistence type="predicted"/>
<evidence type="ECO:0000313" key="2">
    <source>
        <dbReference type="Proteomes" id="UP000245207"/>
    </source>
</evidence>
<sequence length="184" mass="20729">MDMYEFSDDVFDTLSFSDLMIYTDRSCSYKEDQNYENSFSSFTFKVEIIGSPLHRENTVVGKSISVQENNLKPHQKSQKPSKMKTCNSVKEDGIGRSGSCWGGKLVNLASVARSLRRFCKGSLLFKLGGSPHRMEMSDLRRRNVRVNQPGYILVNGSDDEEVMVARRSGSCSKKLLGACTKRMV</sequence>
<dbReference type="OrthoDB" id="840976at2759"/>
<evidence type="ECO:0000313" key="1">
    <source>
        <dbReference type="EMBL" id="PWA60433.1"/>
    </source>
</evidence>
<keyword evidence="2" id="KW-1185">Reference proteome</keyword>
<accession>A0A2U1MGL8</accession>
<dbReference type="EMBL" id="PKPP01005352">
    <property type="protein sequence ID" value="PWA60433.1"/>
    <property type="molecule type" value="Genomic_DNA"/>
</dbReference>
<name>A0A2U1MGL8_ARTAN</name>
<comment type="caution">
    <text evidence="1">The sequence shown here is derived from an EMBL/GenBank/DDBJ whole genome shotgun (WGS) entry which is preliminary data.</text>
</comment>
<organism evidence="1 2">
    <name type="scientific">Artemisia annua</name>
    <name type="common">Sweet wormwood</name>
    <dbReference type="NCBI Taxonomy" id="35608"/>
    <lineage>
        <taxon>Eukaryota</taxon>
        <taxon>Viridiplantae</taxon>
        <taxon>Streptophyta</taxon>
        <taxon>Embryophyta</taxon>
        <taxon>Tracheophyta</taxon>
        <taxon>Spermatophyta</taxon>
        <taxon>Magnoliopsida</taxon>
        <taxon>eudicotyledons</taxon>
        <taxon>Gunneridae</taxon>
        <taxon>Pentapetalae</taxon>
        <taxon>asterids</taxon>
        <taxon>campanulids</taxon>
        <taxon>Asterales</taxon>
        <taxon>Asteraceae</taxon>
        <taxon>Asteroideae</taxon>
        <taxon>Anthemideae</taxon>
        <taxon>Artemisiinae</taxon>
        <taxon>Artemisia</taxon>
    </lineage>
</organism>